<evidence type="ECO:0000313" key="8">
    <source>
        <dbReference type="Proteomes" id="UP000694864"/>
    </source>
</evidence>
<feature type="region of interest" description="Disordered" evidence="5">
    <location>
        <begin position="134"/>
        <end position="158"/>
    </location>
</feature>
<evidence type="ECO:0000256" key="1">
    <source>
        <dbReference type="ARBA" id="ARBA00004123"/>
    </source>
</evidence>
<dbReference type="PROSITE" id="PS51294">
    <property type="entry name" value="HTH_MYB"/>
    <property type="match status" value="2"/>
</dbReference>
<proteinExistence type="predicted"/>
<dbReference type="SUPFAM" id="SSF46689">
    <property type="entry name" value="Homeodomain-like"/>
    <property type="match status" value="1"/>
</dbReference>
<dbReference type="InterPro" id="IPR017930">
    <property type="entry name" value="Myb_dom"/>
</dbReference>
<evidence type="ECO:0000256" key="4">
    <source>
        <dbReference type="ARBA" id="ARBA00023242"/>
    </source>
</evidence>
<feature type="domain" description="HTH myb-type" evidence="7">
    <location>
        <begin position="62"/>
        <end position="116"/>
    </location>
</feature>
<dbReference type="CDD" id="cd00167">
    <property type="entry name" value="SANT"/>
    <property type="match status" value="2"/>
</dbReference>
<feature type="domain" description="Myb-like" evidence="6">
    <location>
        <begin position="62"/>
        <end position="112"/>
    </location>
</feature>
<evidence type="ECO:0000313" key="9">
    <source>
        <dbReference type="RefSeq" id="XP_010464813.1"/>
    </source>
</evidence>
<keyword evidence="3" id="KW-0238">DNA-binding</keyword>
<feature type="domain" description="HTH myb-type" evidence="7">
    <location>
        <begin position="9"/>
        <end position="61"/>
    </location>
</feature>
<gene>
    <name evidence="9" type="primary">LOC104745313</name>
</gene>
<dbReference type="GeneID" id="104745313"/>
<evidence type="ECO:0000256" key="3">
    <source>
        <dbReference type="ARBA" id="ARBA00023125"/>
    </source>
</evidence>
<evidence type="ECO:0000259" key="7">
    <source>
        <dbReference type="PROSITE" id="PS51294"/>
    </source>
</evidence>
<dbReference type="InterPro" id="IPR001005">
    <property type="entry name" value="SANT/Myb"/>
</dbReference>
<keyword evidence="8" id="KW-1185">Reference proteome</keyword>
<dbReference type="InterPro" id="IPR015495">
    <property type="entry name" value="Myb_TF_plants"/>
</dbReference>
<dbReference type="Proteomes" id="UP000694864">
    <property type="component" value="Chromosome 15"/>
</dbReference>
<dbReference type="SMART" id="SM00717">
    <property type="entry name" value="SANT"/>
    <property type="match status" value="2"/>
</dbReference>
<evidence type="ECO:0000256" key="5">
    <source>
        <dbReference type="SAM" id="MobiDB-lite"/>
    </source>
</evidence>
<dbReference type="Pfam" id="PF00249">
    <property type="entry name" value="Myb_DNA-binding"/>
    <property type="match status" value="2"/>
</dbReference>
<protein>
    <submittedName>
        <fullName evidence="9">Transcription factor MYB35-like</fullName>
    </submittedName>
</protein>
<dbReference type="PROSITE" id="PS50090">
    <property type="entry name" value="MYB_LIKE"/>
    <property type="match status" value="2"/>
</dbReference>
<reference evidence="8" key="1">
    <citation type="journal article" date="2014" name="Nat. Commun.">
        <title>The emerging biofuel crop Camelina sativa retains a highly undifferentiated hexaploid genome structure.</title>
        <authorList>
            <person name="Kagale S."/>
            <person name="Koh C."/>
            <person name="Nixon J."/>
            <person name="Bollina V."/>
            <person name="Clarke W.E."/>
            <person name="Tuteja R."/>
            <person name="Spillane C."/>
            <person name="Robinson S.J."/>
            <person name="Links M.G."/>
            <person name="Clarke C."/>
            <person name="Higgins E.E."/>
            <person name="Huebert T."/>
            <person name="Sharpe A.G."/>
            <person name="Parkin I.A."/>
        </authorList>
    </citation>
    <scope>NUCLEOTIDE SEQUENCE [LARGE SCALE GENOMIC DNA]</scope>
    <source>
        <strain evidence="8">cv. DH55</strain>
    </source>
</reference>
<keyword evidence="4" id="KW-0539">Nucleus</keyword>
<accession>A0ABM0W2M3</accession>
<evidence type="ECO:0000256" key="2">
    <source>
        <dbReference type="ARBA" id="ARBA00022737"/>
    </source>
</evidence>
<dbReference type="Gene3D" id="1.10.10.60">
    <property type="entry name" value="Homeodomain-like"/>
    <property type="match status" value="2"/>
</dbReference>
<dbReference type="RefSeq" id="XP_010464813.1">
    <property type="nucleotide sequence ID" value="XM_010466511.1"/>
</dbReference>
<feature type="domain" description="Myb-like" evidence="6">
    <location>
        <begin position="9"/>
        <end position="61"/>
    </location>
</feature>
<dbReference type="PANTHER" id="PTHR47994">
    <property type="entry name" value="F14D16.11-RELATED"/>
    <property type="match status" value="1"/>
</dbReference>
<evidence type="ECO:0000259" key="6">
    <source>
        <dbReference type="PROSITE" id="PS50090"/>
    </source>
</evidence>
<dbReference type="PANTHER" id="PTHR47994:SF5">
    <property type="entry name" value="F14D16.11-RELATED"/>
    <property type="match status" value="1"/>
</dbReference>
<dbReference type="InterPro" id="IPR009057">
    <property type="entry name" value="Homeodomain-like_sf"/>
</dbReference>
<comment type="subcellular location">
    <subcellularLocation>
        <location evidence="1">Nucleus</location>
    </subcellularLocation>
</comment>
<feature type="compositionally biased region" description="Low complexity" evidence="5">
    <location>
        <begin position="136"/>
        <end position="158"/>
    </location>
</feature>
<keyword evidence="2" id="KW-0677">Repeat</keyword>
<organism evidence="8 9">
    <name type="scientific">Camelina sativa</name>
    <name type="common">False flax</name>
    <name type="synonym">Myagrum sativum</name>
    <dbReference type="NCBI Taxonomy" id="90675"/>
    <lineage>
        <taxon>Eukaryota</taxon>
        <taxon>Viridiplantae</taxon>
        <taxon>Streptophyta</taxon>
        <taxon>Embryophyta</taxon>
        <taxon>Tracheophyta</taxon>
        <taxon>Spermatophyta</taxon>
        <taxon>Magnoliopsida</taxon>
        <taxon>eudicotyledons</taxon>
        <taxon>Gunneridae</taxon>
        <taxon>Pentapetalae</taxon>
        <taxon>rosids</taxon>
        <taxon>malvids</taxon>
        <taxon>Brassicales</taxon>
        <taxon>Brassicaceae</taxon>
        <taxon>Camelineae</taxon>
        <taxon>Camelina</taxon>
    </lineage>
</organism>
<reference evidence="9" key="2">
    <citation type="submission" date="2025-08" db="UniProtKB">
        <authorList>
            <consortium name="RefSeq"/>
        </authorList>
    </citation>
    <scope>IDENTIFICATION</scope>
    <source>
        <tissue evidence="9">Leaf</tissue>
    </source>
</reference>
<name>A0ABM0W2M3_CAMSA</name>
<sequence length="228" mass="25724">MGRMTWFDANGMKKGEWTAEEDRTLVAYIKVHGLGNWGILAKKAGLPRCGRSCRLRWLNYLRPGIKRSKFTAQEENEIIKYHALIGNRWAVIAKQLPNRTDHDIKNHWNSSLKKRLAKERIDPVTHEPTILTVEATSSSTTSPSSIPSTTSSSSSFSSTGSVRLLNKLAAGIASRKYKLDKIKMVIFSEQPREANDKEKMLITMEDEDLIALFWELPCHDSTATTTGF</sequence>